<evidence type="ECO:0000256" key="5">
    <source>
        <dbReference type="ARBA" id="ARBA00022691"/>
    </source>
</evidence>
<comment type="caution">
    <text evidence="6">Lacks conserved residue(s) required for the propagation of feature annotation.</text>
</comment>
<dbReference type="PANTHER" id="PTHR31760:SF0">
    <property type="entry name" value="S-ADENOSYL-L-METHIONINE-DEPENDENT METHYLTRANSFERASES SUPERFAMILY PROTEIN"/>
    <property type="match status" value="1"/>
</dbReference>
<dbReference type="Pfam" id="PF02527">
    <property type="entry name" value="GidB"/>
    <property type="match status" value="1"/>
</dbReference>
<dbReference type="EC" id="2.1.1.-" evidence="6"/>
<dbReference type="HOGENOM" id="CLU_065341_2_1_14"/>
<evidence type="ECO:0000313" key="8">
    <source>
        <dbReference type="Proteomes" id="UP000001491"/>
    </source>
</evidence>
<reference evidence="8" key="1">
    <citation type="journal article" date="2009" name="BMC Bioinformatics">
        <title>The Mycoplasma conjunctivae genome sequencing, annotation and analysis.</title>
        <authorList>
            <person name="Calderon-Copete S.P."/>
            <person name="Wigger G."/>
            <person name="Wunderlin C."/>
            <person name="Schmidheini T."/>
            <person name="Frey J."/>
            <person name="Quail M.A."/>
            <person name="Falquet L."/>
        </authorList>
    </citation>
    <scope>NUCLEOTIDE SEQUENCE [LARGE SCALE GENOMIC DNA]</scope>
    <source>
        <strain evidence="8">ATCC 25834 / NCTC 10147 / HRC/581</strain>
    </source>
</reference>
<dbReference type="KEGG" id="mco:MCJ_000260"/>
<keyword evidence="8" id="KW-1185">Reference proteome</keyword>
<comment type="function">
    <text evidence="6">Specifically methylates the N7 position of a guanine in 16S rRNA.</text>
</comment>
<dbReference type="HAMAP" id="MF_00074">
    <property type="entry name" value="16SrRNA_methyltr_G"/>
    <property type="match status" value="1"/>
</dbReference>
<organism evidence="7 8">
    <name type="scientific">Mesomycoplasma conjunctivae (strain ATCC 25834 / NCTC 10147 / HRC/581)</name>
    <name type="common">Mycoplasma conjunctivae</name>
    <dbReference type="NCBI Taxonomy" id="572263"/>
    <lineage>
        <taxon>Bacteria</taxon>
        <taxon>Bacillati</taxon>
        <taxon>Mycoplasmatota</taxon>
        <taxon>Mycoplasmoidales</taxon>
        <taxon>Metamycoplasmataceae</taxon>
        <taxon>Mesomycoplasma</taxon>
    </lineage>
</organism>
<dbReference type="NCBIfam" id="TIGR00138">
    <property type="entry name" value="rsmG_gidB"/>
    <property type="match status" value="1"/>
</dbReference>
<dbReference type="SUPFAM" id="SSF53335">
    <property type="entry name" value="S-adenosyl-L-methionine-dependent methyltransferases"/>
    <property type="match status" value="1"/>
</dbReference>
<keyword evidence="4 6" id="KW-0808">Transferase</keyword>
<dbReference type="PANTHER" id="PTHR31760">
    <property type="entry name" value="S-ADENOSYL-L-METHIONINE-DEPENDENT METHYLTRANSFERASES SUPERFAMILY PROTEIN"/>
    <property type="match status" value="1"/>
</dbReference>
<comment type="subcellular location">
    <subcellularLocation>
        <location evidence="6">Cytoplasm</location>
    </subcellularLocation>
</comment>
<feature type="binding site" evidence="6">
    <location>
        <position position="76"/>
    </location>
    <ligand>
        <name>S-adenosyl-L-methionine</name>
        <dbReference type="ChEBI" id="CHEBI:59789"/>
    </ligand>
</feature>
<keyword evidence="5 6" id="KW-0949">S-adenosyl-L-methionine</keyword>
<keyword evidence="3 6" id="KW-0489">Methyltransferase</keyword>
<evidence type="ECO:0000256" key="3">
    <source>
        <dbReference type="ARBA" id="ARBA00022603"/>
    </source>
</evidence>
<protein>
    <recommendedName>
        <fullName evidence="6">Ribosomal RNA small subunit methyltransferase G</fullName>
        <ecNumber evidence="6">2.1.1.-</ecNumber>
    </recommendedName>
    <alternativeName>
        <fullName evidence="6">16S rRNA 7-methylguanosine methyltransferase</fullName>
        <shortName evidence="6">16S rRNA m7G methyltransferase</shortName>
    </alternativeName>
</protein>
<dbReference type="Proteomes" id="UP000001491">
    <property type="component" value="Chromosome"/>
</dbReference>
<feature type="binding site" evidence="6">
    <location>
        <position position="81"/>
    </location>
    <ligand>
        <name>S-adenosyl-L-methionine</name>
        <dbReference type="ChEBI" id="CHEBI:59789"/>
    </ligand>
</feature>
<dbReference type="eggNOG" id="COG0357">
    <property type="taxonomic scope" value="Bacteria"/>
</dbReference>
<evidence type="ECO:0000313" key="7">
    <source>
        <dbReference type="EMBL" id="CAT04705.1"/>
    </source>
</evidence>
<accession>C5J5I2</accession>
<keyword evidence="2 6" id="KW-0698">rRNA processing</keyword>
<evidence type="ECO:0000256" key="6">
    <source>
        <dbReference type="HAMAP-Rule" id="MF_00074"/>
    </source>
</evidence>
<dbReference type="EMBL" id="FM864216">
    <property type="protein sequence ID" value="CAT04705.1"/>
    <property type="molecule type" value="Genomic_DNA"/>
</dbReference>
<name>C5J5I2_MESCH</name>
<dbReference type="InterPro" id="IPR003682">
    <property type="entry name" value="rRNA_ssu_MeTfrase_G"/>
</dbReference>
<evidence type="ECO:0000256" key="4">
    <source>
        <dbReference type="ARBA" id="ARBA00022679"/>
    </source>
</evidence>
<dbReference type="Gene3D" id="3.40.50.150">
    <property type="entry name" value="Vaccinia Virus protein VP39"/>
    <property type="match status" value="1"/>
</dbReference>
<sequence>MLNSIKQEIKLLVGETSFSQLERYVNLIEEKNKVMNLTGFSGEKLWKEGILESILTLNFVQKWTKKKENFSLVDIGSGVGFPSIPYLIFNPNIDLTIVESLQKRCDFLKLVANELGLKFNLVCDRMENVDQKFDILTARAVSSLDKLIKLTKKNLTSSSIVAFIKGPKIFDEIKAVEKENFIIEKVNEIESKNVYVVFNKKPLI</sequence>
<dbReference type="PIRSF" id="PIRSF003078">
    <property type="entry name" value="GidB"/>
    <property type="match status" value="1"/>
</dbReference>
<comment type="similarity">
    <text evidence="6">Belongs to the methyltransferase superfamily. RNA methyltransferase RsmG family.</text>
</comment>
<keyword evidence="1 6" id="KW-0963">Cytoplasm</keyword>
<evidence type="ECO:0000256" key="1">
    <source>
        <dbReference type="ARBA" id="ARBA00022490"/>
    </source>
</evidence>
<dbReference type="GO" id="GO:0005829">
    <property type="term" value="C:cytosol"/>
    <property type="evidence" value="ECO:0007669"/>
    <property type="project" value="TreeGrafter"/>
</dbReference>
<dbReference type="AlphaFoldDB" id="C5J5I2"/>
<dbReference type="InterPro" id="IPR029063">
    <property type="entry name" value="SAM-dependent_MTases_sf"/>
</dbReference>
<proteinExistence type="inferred from homology"/>
<feature type="binding site" evidence="6">
    <location>
        <position position="139"/>
    </location>
    <ligand>
        <name>S-adenosyl-L-methionine</name>
        <dbReference type="ChEBI" id="CHEBI:59789"/>
    </ligand>
</feature>
<evidence type="ECO:0000256" key="2">
    <source>
        <dbReference type="ARBA" id="ARBA00022552"/>
    </source>
</evidence>
<gene>
    <name evidence="6 7" type="primary">rsmG</name>
    <name evidence="7" type="ordered locus">MCJ_000260</name>
</gene>
<dbReference type="GO" id="GO:0070043">
    <property type="term" value="F:rRNA (guanine-N7-)-methyltransferase activity"/>
    <property type="evidence" value="ECO:0007669"/>
    <property type="project" value="UniProtKB-UniRule"/>
</dbReference>